<feature type="region of interest" description="Disordered" evidence="1">
    <location>
        <begin position="528"/>
        <end position="550"/>
    </location>
</feature>
<organism evidence="3 4">
    <name type="scientific">Globodera rostochiensis</name>
    <name type="common">Golden nematode worm</name>
    <name type="synonym">Heterodera rostochiensis</name>
    <dbReference type="NCBI Taxonomy" id="31243"/>
    <lineage>
        <taxon>Eukaryota</taxon>
        <taxon>Metazoa</taxon>
        <taxon>Ecdysozoa</taxon>
        <taxon>Nematoda</taxon>
        <taxon>Chromadorea</taxon>
        <taxon>Rhabditida</taxon>
        <taxon>Tylenchina</taxon>
        <taxon>Tylenchomorpha</taxon>
        <taxon>Tylenchoidea</taxon>
        <taxon>Heteroderidae</taxon>
        <taxon>Heteroderinae</taxon>
        <taxon>Globodera</taxon>
    </lineage>
</organism>
<dbReference type="Proteomes" id="UP000887572">
    <property type="component" value="Unplaced"/>
</dbReference>
<dbReference type="GO" id="GO:0000993">
    <property type="term" value="F:RNA polymerase II complex binding"/>
    <property type="evidence" value="ECO:0007669"/>
    <property type="project" value="InterPro"/>
</dbReference>
<dbReference type="CDD" id="cd16982">
    <property type="entry name" value="CID_Pcf11"/>
    <property type="match status" value="1"/>
</dbReference>
<feature type="region of interest" description="Disordered" evidence="1">
    <location>
        <begin position="922"/>
        <end position="966"/>
    </location>
</feature>
<evidence type="ECO:0000259" key="2">
    <source>
        <dbReference type="PROSITE" id="PS51391"/>
    </source>
</evidence>
<dbReference type="WBParaSite" id="Gr19_v10_g1175.t2">
    <property type="protein sequence ID" value="Gr19_v10_g1175.t2"/>
    <property type="gene ID" value="Gr19_v10_g1175"/>
</dbReference>
<evidence type="ECO:0000313" key="3">
    <source>
        <dbReference type="Proteomes" id="UP000887572"/>
    </source>
</evidence>
<dbReference type="PANTHER" id="PTHR15921">
    <property type="entry name" value="PRE-MRNA CLEAVAGE COMPLEX II"/>
    <property type="match status" value="1"/>
</dbReference>
<dbReference type="GO" id="GO:0005849">
    <property type="term" value="C:mRNA cleavage factor complex"/>
    <property type="evidence" value="ECO:0007669"/>
    <property type="project" value="TreeGrafter"/>
</dbReference>
<dbReference type="SUPFAM" id="SSF48464">
    <property type="entry name" value="ENTH/VHS domain"/>
    <property type="match status" value="1"/>
</dbReference>
<dbReference type="PANTHER" id="PTHR15921:SF3">
    <property type="entry name" value="PRE-MRNA CLEAVAGE COMPLEX 2 PROTEIN PCF11"/>
    <property type="match status" value="1"/>
</dbReference>
<name>A0A914GXR9_GLORO</name>
<feature type="compositionally biased region" description="Polar residues" evidence="1">
    <location>
        <begin position="470"/>
        <end position="480"/>
    </location>
</feature>
<dbReference type="InterPro" id="IPR008942">
    <property type="entry name" value="ENTH_VHS"/>
</dbReference>
<dbReference type="Gene3D" id="1.25.40.90">
    <property type="match status" value="1"/>
</dbReference>
<evidence type="ECO:0000313" key="4">
    <source>
        <dbReference type="WBParaSite" id="Gr19_v10_g1175.t2"/>
    </source>
</evidence>
<dbReference type="InterPro" id="IPR045154">
    <property type="entry name" value="PCF11-like"/>
</dbReference>
<dbReference type="InterPro" id="IPR047415">
    <property type="entry name" value="Pcf11_CID"/>
</dbReference>
<dbReference type="GO" id="GO:0003729">
    <property type="term" value="F:mRNA binding"/>
    <property type="evidence" value="ECO:0007669"/>
    <property type="project" value="InterPro"/>
</dbReference>
<feature type="compositionally biased region" description="Basic and acidic residues" evidence="1">
    <location>
        <begin position="398"/>
        <end position="439"/>
    </location>
</feature>
<dbReference type="GO" id="GO:0031124">
    <property type="term" value="P:mRNA 3'-end processing"/>
    <property type="evidence" value="ECO:0007669"/>
    <property type="project" value="InterPro"/>
</dbReference>
<feature type="compositionally biased region" description="Basic and acidic residues" evidence="1">
    <location>
        <begin position="358"/>
        <end position="372"/>
    </location>
</feature>
<feature type="compositionally biased region" description="Low complexity" evidence="1">
    <location>
        <begin position="481"/>
        <end position="490"/>
    </location>
</feature>
<feature type="compositionally biased region" description="Low complexity" evidence="1">
    <location>
        <begin position="329"/>
        <end position="354"/>
    </location>
</feature>
<accession>A0A914GXR9</accession>
<proteinExistence type="predicted"/>
<dbReference type="AlphaFoldDB" id="A0A914GXR9"/>
<dbReference type="InterPro" id="IPR006569">
    <property type="entry name" value="CID_dom"/>
</dbReference>
<feature type="region of interest" description="Disordered" evidence="1">
    <location>
        <begin position="292"/>
        <end position="496"/>
    </location>
</feature>
<dbReference type="Pfam" id="PF04818">
    <property type="entry name" value="CID"/>
    <property type="match status" value="1"/>
</dbReference>
<feature type="compositionally biased region" description="Polar residues" evidence="1">
    <location>
        <begin position="529"/>
        <end position="544"/>
    </location>
</feature>
<dbReference type="GO" id="GO:0005737">
    <property type="term" value="C:cytoplasm"/>
    <property type="evidence" value="ECO:0007669"/>
    <property type="project" value="TreeGrafter"/>
</dbReference>
<protein>
    <submittedName>
        <fullName evidence="4">CID domain-containing protein</fullName>
    </submittedName>
</protein>
<dbReference type="GO" id="GO:0006369">
    <property type="term" value="P:termination of RNA polymerase II transcription"/>
    <property type="evidence" value="ECO:0007669"/>
    <property type="project" value="InterPro"/>
</dbReference>
<sequence>MAGTPHTRLRRHTHTYFDLPMFYAFPARMLSIVGVGASIHDGDGCCAQTFIRSFIPPTSFIAPREEGREGGGFQSMISSAANVSSHPNSTLALLSFPMHTPLPLDLSFAHTPFLLTGSSLALLIYRLFLPFKKLMRKCLLLTIRSFFDTSMVSPNEVAEEYRAALSELTRNDKTQINLLTILAEDYASYAGEIVEVIEGRLFKCSSAMKIVMLYVLDSIVKNIPSANGAYRDLFAKKIVDMIVHVFKESDEKTRASIYRLRCTWGDVFPRSRLYMIDIKINAIDKAWPIIHPSTPGGAAPPQQPPPSSAGGGGSFVHVNPLFLNGKSPTTATAAVDQQQKTKQQQKTTSAAKLAVAGVKKEPDASSTGKEELVSSTTSEPSVGGLVVTVENKMASKVVKTDRERQQPRKREERTKDGTKKEGDGGKPKKDQQQQKRKPESLMSLKVKPPPLMQQQQQQGGQPPPKRLRRTMTQSQSSTNIQQVPTTLQPTPHQPPVKPQTIAKTLNKTAEPTTALGAHAFGRTVMAQHTPPTTCVTSPAQTTENAPPAMNPRAPLLAVPPSVVTSMAPIVVPSVANQPPVQNVAFIDQTPPQFFPRGPTQQQQHHIQNVTPRLPGVPENNRIFVDGKAYEVFYLDDVAVIERNGLPHRVSFAGPARDVIIDGTAHRMSFGEHKQVLIDGDVHILRFGAPSREMYMGNFAFKGAFGGPPIIATINQRRHEIRLCGPPPEVRIDPEPSYELMRYMPTVRQQQPMMQPKTEAPSIDVSKLLKRLKETGLLAQQPTEAERKQRERQAAMEAKNAAIASLNAAPIPSNHRLDNIERRPTPVSGLEQFSMRSLIIRYDSVIDAIHRPRVVCQYCGIAFQELYNEAYQRHADWHLQNTIRMEDQKLNKGPKVVKGIRSQPWYMVEEWFDYSETELVNRTQGAGGQDGADKSALAADDEKEAATTASVHHHAAGTNRDAPSETVESKECQVCHEQFEEYWDEEEDVWRLRSCVLSDGKAFHTFCREDVVPEEPGQTLRIKDTPISDCV</sequence>
<evidence type="ECO:0000256" key="1">
    <source>
        <dbReference type="SAM" id="MobiDB-lite"/>
    </source>
</evidence>
<keyword evidence="3" id="KW-1185">Reference proteome</keyword>
<reference evidence="4" key="1">
    <citation type="submission" date="2022-11" db="UniProtKB">
        <authorList>
            <consortium name="WormBaseParasite"/>
        </authorList>
    </citation>
    <scope>IDENTIFICATION</scope>
</reference>
<feature type="domain" description="CID" evidence="2">
    <location>
        <begin position="153"/>
        <end position="284"/>
    </location>
</feature>
<dbReference type="PROSITE" id="PS51391">
    <property type="entry name" value="CID"/>
    <property type="match status" value="1"/>
</dbReference>
<dbReference type="SMART" id="SM00582">
    <property type="entry name" value="RPR"/>
    <property type="match status" value="1"/>
</dbReference>